<sequence length="264" mass="28847">MSLLQMLKFHGKTGDTMADKNYLHTAYANSADGTDGFTTVYPSLNLLTGTSTKVVQATSWNMEVADIKYDKSLGGDLCASVMFNNADHASDLLRGRAVIKIETLDKNGNVLATVYGENVGYNANGLSWGSVSIDDNTANVKVFIVTDNMFQNAFYSCLKIEKGTTATPYIPSSSEVTTADWPKYVGTYVDTNPFSSTVSSNYDWDEIKYRVYLDGTPVGGSKLLSFNLENLKADTTYNVQINQINGNIESDKSESVAFKTTLPK</sequence>
<gene>
    <name evidence="2" type="ORF">AJ89_02370</name>
</gene>
<dbReference type="Pfam" id="PF21470">
    <property type="entry name" value="BppU-like_C"/>
    <property type="match status" value="1"/>
</dbReference>
<dbReference type="Proteomes" id="UP000176236">
    <property type="component" value="Chromosome"/>
</dbReference>
<comment type="caution">
    <text evidence="2">The sequence shown here is derived from an EMBL/GenBank/DDBJ whole genome shotgun (WGS) entry which is preliminary data.</text>
</comment>
<evidence type="ECO:0000259" key="1">
    <source>
        <dbReference type="Pfam" id="PF21470"/>
    </source>
</evidence>
<dbReference type="CDD" id="cd00063">
    <property type="entry name" value="FN3"/>
    <property type="match status" value="1"/>
</dbReference>
<dbReference type="InterPro" id="IPR048870">
    <property type="entry name" value="BppU-like_C"/>
</dbReference>
<reference evidence="2" key="1">
    <citation type="journal article" date="2016" name="Appl. Microbiol. Biotechnol.">
        <title>Adhesion of the genome-sequenced Lactococcus lactis subsp. cremoris IBB477 strain is mediated by specific molecular determinants.</title>
        <authorList>
            <person name="Radziwill-Bienkowska J.M."/>
            <person name="Le D.T."/>
            <person name="Szczesny P."/>
            <person name="Duviau M.P."/>
            <person name="Aleksandrzak-Piekarczyk T."/>
            <person name="Loubiere P."/>
            <person name="Mercier-Bonin M."/>
            <person name="Bardowski J.K."/>
            <person name="Kowalczyk M."/>
        </authorList>
    </citation>
    <scope>NUCLEOTIDE SEQUENCE [LARGE SCALE GENOMIC DNA]</scope>
    <source>
        <strain evidence="2">IBB477</strain>
    </source>
</reference>
<dbReference type="SUPFAM" id="SSF49265">
    <property type="entry name" value="Fibronectin type III"/>
    <property type="match status" value="1"/>
</dbReference>
<name>A0A1E7G738_LACLC</name>
<dbReference type="EMBL" id="JMMZ01000004">
    <property type="protein sequence ID" value="OEU40757.1"/>
    <property type="molecule type" value="Genomic_DNA"/>
</dbReference>
<dbReference type="InterPro" id="IPR003961">
    <property type="entry name" value="FN3_dom"/>
</dbReference>
<organism evidence="2">
    <name type="scientific">Lactococcus cremoris subsp. cremoris IBB477</name>
    <dbReference type="NCBI Taxonomy" id="1449093"/>
    <lineage>
        <taxon>Bacteria</taxon>
        <taxon>Bacillati</taxon>
        <taxon>Bacillota</taxon>
        <taxon>Bacilli</taxon>
        <taxon>Lactobacillales</taxon>
        <taxon>Streptococcaceae</taxon>
        <taxon>Lactococcus</taxon>
        <taxon>Lactococcus cremoris subsp. cremoris</taxon>
    </lineage>
</organism>
<dbReference type="Gene3D" id="2.60.40.10">
    <property type="entry name" value="Immunoglobulins"/>
    <property type="match status" value="1"/>
</dbReference>
<dbReference type="InterPro" id="IPR036116">
    <property type="entry name" value="FN3_sf"/>
</dbReference>
<feature type="domain" description="Minor structural protein 5-like C-terminal" evidence="1">
    <location>
        <begin position="182"/>
        <end position="240"/>
    </location>
</feature>
<accession>A0A1E7G738</accession>
<dbReference type="AlphaFoldDB" id="A0A1E7G738"/>
<protein>
    <recommendedName>
        <fullName evidence="1">Minor structural protein 5-like C-terminal domain-containing protein</fullName>
    </recommendedName>
</protein>
<evidence type="ECO:0000313" key="2">
    <source>
        <dbReference type="EMBL" id="OEU40757.1"/>
    </source>
</evidence>
<proteinExistence type="predicted"/>
<dbReference type="InterPro" id="IPR013783">
    <property type="entry name" value="Ig-like_fold"/>
</dbReference>